<accession>A0A7R9DNP3</accession>
<dbReference type="InterPro" id="IPR036188">
    <property type="entry name" value="FAD/NAD-bd_sf"/>
</dbReference>
<keyword evidence="4 5" id="KW-0560">Oxidoreductase</keyword>
<dbReference type="EC" id="1.-.-.-" evidence="5"/>
<dbReference type="GO" id="GO:0050661">
    <property type="term" value="F:NADP binding"/>
    <property type="evidence" value="ECO:0007669"/>
    <property type="project" value="InterPro"/>
</dbReference>
<comment type="similarity">
    <text evidence="1 5">Belongs to the FMO family.</text>
</comment>
<dbReference type="GO" id="GO:0050660">
    <property type="term" value="F:flavin adenine dinucleotide binding"/>
    <property type="evidence" value="ECO:0007669"/>
    <property type="project" value="InterPro"/>
</dbReference>
<dbReference type="GO" id="GO:0004499">
    <property type="term" value="F:N,N-dimethylaniline monooxygenase activity"/>
    <property type="evidence" value="ECO:0007669"/>
    <property type="project" value="InterPro"/>
</dbReference>
<proteinExistence type="inferred from homology"/>
<keyword evidence="5" id="KW-0503">Monooxygenase</keyword>
<evidence type="ECO:0000313" key="6">
    <source>
        <dbReference type="EMBL" id="CAD7416936.1"/>
    </source>
</evidence>
<evidence type="ECO:0000256" key="5">
    <source>
        <dbReference type="RuleBase" id="RU361177"/>
    </source>
</evidence>
<evidence type="ECO:0000256" key="1">
    <source>
        <dbReference type="ARBA" id="ARBA00009183"/>
    </source>
</evidence>
<dbReference type="PANTHER" id="PTHR23023">
    <property type="entry name" value="DIMETHYLANILINE MONOOXYGENASE"/>
    <property type="match status" value="1"/>
</dbReference>
<dbReference type="SUPFAM" id="SSF51905">
    <property type="entry name" value="FAD/NAD(P)-binding domain"/>
    <property type="match status" value="1"/>
</dbReference>
<comment type="cofactor">
    <cofactor evidence="5">
        <name>FAD</name>
        <dbReference type="ChEBI" id="CHEBI:57692"/>
    </cofactor>
</comment>
<evidence type="ECO:0000256" key="3">
    <source>
        <dbReference type="ARBA" id="ARBA00022827"/>
    </source>
</evidence>
<dbReference type="InterPro" id="IPR020946">
    <property type="entry name" value="Flavin_mOase-like"/>
</dbReference>
<evidence type="ECO:0000256" key="2">
    <source>
        <dbReference type="ARBA" id="ARBA00022630"/>
    </source>
</evidence>
<dbReference type="Gene3D" id="3.50.50.60">
    <property type="entry name" value="FAD/NAD(P)-binding domain"/>
    <property type="match status" value="1"/>
</dbReference>
<keyword evidence="2 5" id="KW-0285">Flavoprotein</keyword>
<sequence>MALGFHVQVKSVSPLRLMEDKIVWKVVVENVKTKKEATYDFDAIIVCNGHYSVPHIPDIPGVETFNGTKLHSHSYREPERFTGLNVVLLGASSSGVDISLELARHARQSSKIQYYNVPFLFGCPVDNPYYNTTGPP</sequence>
<keyword evidence="3 5" id="KW-0274">FAD</keyword>
<evidence type="ECO:0000256" key="4">
    <source>
        <dbReference type="ARBA" id="ARBA00023002"/>
    </source>
</evidence>
<reference evidence="6" key="1">
    <citation type="submission" date="2020-11" db="EMBL/GenBank/DDBJ databases">
        <authorList>
            <person name="Tran Van P."/>
        </authorList>
    </citation>
    <scope>NUCLEOTIDE SEQUENCE</scope>
</reference>
<organism evidence="6">
    <name type="scientific">Timema poppense</name>
    <name type="common">Walking stick</name>
    <dbReference type="NCBI Taxonomy" id="170557"/>
    <lineage>
        <taxon>Eukaryota</taxon>
        <taxon>Metazoa</taxon>
        <taxon>Ecdysozoa</taxon>
        <taxon>Arthropoda</taxon>
        <taxon>Hexapoda</taxon>
        <taxon>Insecta</taxon>
        <taxon>Pterygota</taxon>
        <taxon>Neoptera</taxon>
        <taxon>Polyneoptera</taxon>
        <taxon>Phasmatodea</taxon>
        <taxon>Timematodea</taxon>
        <taxon>Timematoidea</taxon>
        <taxon>Timematidae</taxon>
        <taxon>Timema</taxon>
    </lineage>
</organism>
<dbReference type="InterPro" id="IPR050346">
    <property type="entry name" value="FMO-like"/>
</dbReference>
<gene>
    <name evidence="6" type="ORF">TPSB3V08_LOCUS11408</name>
</gene>
<name>A0A7R9DNP3_TIMPO</name>
<dbReference type="Pfam" id="PF00743">
    <property type="entry name" value="FMO-like"/>
    <property type="match status" value="1"/>
</dbReference>
<protein>
    <recommendedName>
        <fullName evidence="5">Flavin-containing monooxygenase</fullName>
        <ecNumber evidence="5">1.-.-.-</ecNumber>
    </recommendedName>
</protein>
<dbReference type="EMBL" id="OD012287">
    <property type="protein sequence ID" value="CAD7416936.1"/>
    <property type="molecule type" value="Genomic_DNA"/>
</dbReference>
<dbReference type="AlphaFoldDB" id="A0A7R9DNP3"/>